<organism evidence="1">
    <name type="scientific">marine sediment metagenome</name>
    <dbReference type="NCBI Taxonomy" id="412755"/>
    <lineage>
        <taxon>unclassified sequences</taxon>
        <taxon>metagenomes</taxon>
        <taxon>ecological metagenomes</taxon>
    </lineage>
</organism>
<comment type="caution">
    <text evidence="1">The sequence shown here is derived from an EMBL/GenBank/DDBJ whole genome shotgun (WGS) entry which is preliminary data.</text>
</comment>
<accession>X0UYB6</accession>
<gene>
    <name evidence="1" type="ORF">S01H1_44170</name>
</gene>
<name>X0UYB6_9ZZZZ</name>
<protein>
    <submittedName>
        <fullName evidence="1">Uncharacterized protein</fullName>
    </submittedName>
</protein>
<evidence type="ECO:0000313" key="1">
    <source>
        <dbReference type="EMBL" id="GAG05293.1"/>
    </source>
</evidence>
<sequence>MVQTEGVKDGGILLLKSPIRPQNGWRVCWYKDEYGMQHFEVLERPNWFRRMMQWIILGWKWEKIG</sequence>
<proteinExistence type="predicted"/>
<dbReference type="AlphaFoldDB" id="X0UYB6"/>
<dbReference type="EMBL" id="BARS01028167">
    <property type="protein sequence ID" value="GAG05293.1"/>
    <property type="molecule type" value="Genomic_DNA"/>
</dbReference>
<reference evidence="1" key="1">
    <citation type="journal article" date="2014" name="Front. Microbiol.">
        <title>High frequency of phylogenetically diverse reductive dehalogenase-homologous genes in deep subseafloor sedimentary metagenomes.</title>
        <authorList>
            <person name="Kawai M."/>
            <person name="Futagami T."/>
            <person name="Toyoda A."/>
            <person name="Takaki Y."/>
            <person name="Nishi S."/>
            <person name="Hori S."/>
            <person name="Arai W."/>
            <person name="Tsubouchi T."/>
            <person name="Morono Y."/>
            <person name="Uchiyama I."/>
            <person name="Ito T."/>
            <person name="Fujiyama A."/>
            <person name="Inagaki F."/>
            <person name="Takami H."/>
        </authorList>
    </citation>
    <scope>NUCLEOTIDE SEQUENCE</scope>
    <source>
        <strain evidence="1">Expedition CK06-06</strain>
    </source>
</reference>